<sequence length="235" mass="26347">MMRTGFVLLVVLCWPLVGHGQFSLTFHTGYGSYNQTELKDFQKELLDDYPVTPKITESFPSYWNYNGAVRFTLQREYTFGLSAEYGSSAARTSYKDYSGEIRTDMLAHYIAVGFPFDLCLNPSNTAWQFNLQLTPAMVYSTMTLSFHSQLGTQKDDKAYDFKSGNMSLQPAFNVTRRIGALGVNVLAGYNVTVIKGDLLLKHSDSFLQNDAGDKVRMDWSGMRLAVGVSYTFGGD</sequence>
<protein>
    <recommendedName>
        <fullName evidence="3">Outer membrane protein beta-barrel domain-containing protein</fullName>
    </recommendedName>
</protein>
<dbReference type="Proteomes" id="UP000184212">
    <property type="component" value="Unassembled WGS sequence"/>
</dbReference>
<keyword evidence="2" id="KW-1185">Reference proteome</keyword>
<proteinExistence type="predicted"/>
<evidence type="ECO:0000313" key="1">
    <source>
        <dbReference type="EMBL" id="SHG79172.1"/>
    </source>
</evidence>
<reference evidence="1 2" key="1">
    <citation type="submission" date="2016-11" db="EMBL/GenBank/DDBJ databases">
        <authorList>
            <person name="Jaros S."/>
            <person name="Januszkiewicz K."/>
            <person name="Wedrychowicz H."/>
        </authorList>
    </citation>
    <scope>NUCLEOTIDE SEQUENCE [LARGE SCALE GENOMIC DNA]</scope>
    <source>
        <strain evidence="1 2">DSM 24574</strain>
    </source>
</reference>
<dbReference type="OrthoDB" id="852489at2"/>
<name>A0A1M5MQ24_9BACT</name>
<dbReference type="AlphaFoldDB" id="A0A1M5MQ24"/>
<organism evidence="1 2">
    <name type="scientific">Chryseolinea serpens</name>
    <dbReference type="NCBI Taxonomy" id="947013"/>
    <lineage>
        <taxon>Bacteria</taxon>
        <taxon>Pseudomonadati</taxon>
        <taxon>Bacteroidota</taxon>
        <taxon>Cytophagia</taxon>
        <taxon>Cytophagales</taxon>
        <taxon>Fulvivirgaceae</taxon>
        <taxon>Chryseolinea</taxon>
    </lineage>
</organism>
<evidence type="ECO:0000313" key="2">
    <source>
        <dbReference type="Proteomes" id="UP000184212"/>
    </source>
</evidence>
<dbReference type="EMBL" id="FQWQ01000001">
    <property type="protein sequence ID" value="SHG79172.1"/>
    <property type="molecule type" value="Genomic_DNA"/>
</dbReference>
<evidence type="ECO:0008006" key="3">
    <source>
        <dbReference type="Google" id="ProtNLM"/>
    </source>
</evidence>
<dbReference type="STRING" id="947013.SAMN04488109_1856"/>
<accession>A0A1M5MQ24</accession>
<gene>
    <name evidence="1" type="ORF">SAMN04488109_1856</name>
</gene>
<dbReference type="RefSeq" id="WP_143164832.1">
    <property type="nucleotide sequence ID" value="NZ_FQWQ01000001.1"/>
</dbReference>